<feature type="region of interest" description="Disordered" evidence="1">
    <location>
        <begin position="361"/>
        <end position="414"/>
    </location>
</feature>
<feature type="compositionally biased region" description="Low complexity" evidence="1">
    <location>
        <begin position="57"/>
        <end position="79"/>
    </location>
</feature>
<dbReference type="InterPro" id="IPR052563">
    <property type="entry name" value="FliK"/>
</dbReference>
<dbReference type="EMBL" id="JAQQFM010000002">
    <property type="protein sequence ID" value="MFL9923745.1"/>
    <property type="molecule type" value="Genomic_DNA"/>
</dbReference>
<dbReference type="PANTHER" id="PTHR37533:SF2">
    <property type="entry name" value="FLAGELLAR HOOK-LENGTH CONTROL PROTEIN"/>
    <property type="match status" value="1"/>
</dbReference>
<reference evidence="3 4" key="1">
    <citation type="journal article" date="2024" name="Chem. Sci.">
        <title>Discovery of megapolipeptins by genome mining of a Burkholderiales bacteria collection.</title>
        <authorList>
            <person name="Paulo B.S."/>
            <person name="Recchia M.J.J."/>
            <person name="Lee S."/>
            <person name="Fergusson C.H."/>
            <person name="Romanowski S.B."/>
            <person name="Hernandez A."/>
            <person name="Krull N."/>
            <person name="Liu D.Y."/>
            <person name="Cavanagh H."/>
            <person name="Bos A."/>
            <person name="Gray C.A."/>
            <person name="Murphy B.T."/>
            <person name="Linington R.G."/>
            <person name="Eustaquio A.S."/>
        </authorList>
    </citation>
    <scope>NUCLEOTIDE SEQUENCE [LARGE SCALE GENOMIC DNA]</scope>
    <source>
        <strain evidence="3 4">RL21-008-BIB-A</strain>
    </source>
</reference>
<sequence>MNTPLALLNVISGVVSGTRSSAPQADSMTADVPFNQVLNSQVNGRNSENQSKEQPKEATPAPAAAAKPASSTTSTASADAQKDEAKDEEDSDGDDTSTAASAQMLALVANLQQNAVKPVAGKGEQGEDATLLAKSAGKKGLSDKSLLQDGEQVQKDDGKAVDFSSLQDAANGKTAKAKPVAEAVQTDAAASAKTQAQAKPGAELQTDSKTSAQQQPDALNARAVEVKPAVELTAKVEPLQNTPAPTAIPGLQQAMAAIQPQAVTGVPVDKLMPSVGSAGWDQAVGQKVVWMVAGGQQTASLTLNPPDLGPLQVVIHVNNSQADATFITQQPEVKQALEAAMPKLREMMDQAGIQLGQATVNTGMPNQQQGASQQQSRNASRSGADQGTEGDAEVALAASGNITSSGQGLVDTFA</sequence>
<feature type="compositionally biased region" description="Low complexity" evidence="1">
    <location>
        <begin position="366"/>
        <end position="383"/>
    </location>
</feature>
<keyword evidence="3" id="KW-0282">Flagellum</keyword>
<protein>
    <submittedName>
        <fullName evidence="3">Flagellar hook-length control protein FliK</fullName>
    </submittedName>
</protein>
<dbReference type="RefSeq" id="WP_408155660.1">
    <property type="nucleotide sequence ID" value="NZ_JAQQFM010000002.1"/>
</dbReference>
<comment type="caution">
    <text evidence="3">The sequence shown here is derived from an EMBL/GenBank/DDBJ whole genome shotgun (WGS) entry which is preliminary data.</text>
</comment>
<evidence type="ECO:0000313" key="4">
    <source>
        <dbReference type="Proteomes" id="UP001629246"/>
    </source>
</evidence>
<feature type="compositionally biased region" description="Polar residues" evidence="1">
    <location>
        <begin position="36"/>
        <end position="49"/>
    </location>
</feature>
<dbReference type="PANTHER" id="PTHR37533">
    <property type="entry name" value="FLAGELLAR HOOK-LENGTH CONTROL PROTEIN"/>
    <property type="match status" value="1"/>
</dbReference>
<feature type="domain" description="Flagellar hook-length control protein-like C-terminal" evidence="2">
    <location>
        <begin position="286"/>
        <end position="369"/>
    </location>
</feature>
<evidence type="ECO:0000256" key="1">
    <source>
        <dbReference type="SAM" id="MobiDB-lite"/>
    </source>
</evidence>
<name>A0ABW9A720_9BURK</name>
<evidence type="ECO:0000313" key="3">
    <source>
        <dbReference type="EMBL" id="MFL9923745.1"/>
    </source>
</evidence>
<dbReference type="InterPro" id="IPR038610">
    <property type="entry name" value="FliK-like_C_sf"/>
</dbReference>
<keyword evidence="4" id="KW-1185">Reference proteome</keyword>
<keyword evidence="3" id="KW-0966">Cell projection</keyword>
<dbReference type="Pfam" id="PF02120">
    <property type="entry name" value="Flg_hook"/>
    <property type="match status" value="1"/>
</dbReference>
<feature type="compositionally biased region" description="Polar residues" evidence="1">
    <location>
        <begin position="205"/>
        <end position="215"/>
    </location>
</feature>
<dbReference type="Proteomes" id="UP001629246">
    <property type="component" value="Unassembled WGS sequence"/>
</dbReference>
<feature type="compositionally biased region" description="Low complexity" evidence="1">
    <location>
        <begin position="185"/>
        <end position="199"/>
    </location>
</feature>
<gene>
    <name evidence="3" type="ORF">PQR62_05705</name>
</gene>
<feature type="region of interest" description="Disordered" evidence="1">
    <location>
        <begin position="36"/>
        <end position="101"/>
    </location>
</feature>
<keyword evidence="3" id="KW-0969">Cilium</keyword>
<dbReference type="InterPro" id="IPR021136">
    <property type="entry name" value="Flagellar_hook_control-like_C"/>
</dbReference>
<accession>A0ABW9A720</accession>
<proteinExistence type="predicted"/>
<dbReference type="CDD" id="cd17470">
    <property type="entry name" value="T3SS_Flik_C"/>
    <property type="match status" value="1"/>
</dbReference>
<organism evidence="3 4">
    <name type="scientific">Herbaspirillum lusitanum</name>
    <dbReference type="NCBI Taxonomy" id="213312"/>
    <lineage>
        <taxon>Bacteria</taxon>
        <taxon>Pseudomonadati</taxon>
        <taxon>Pseudomonadota</taxon>
        <taxon>Betaproteobacteria</taxon>
        <taxon>Burkholderiales</taxon>
        <taxon>Oxalobacteraceae</taxon>
        <taxon>Herbaspirillum</taxon>
    </lineage>
</organism>
<feature type="region of interest" description="Disordered" evidence="1">
    <location>
        <begin position="134"/>
        <end position="215"/>
    </location>
</feature>
<dbReference type="Gene3D" id="3.30.750.140">
    <property type="match status" value="1"/>
</dbReference>
<feature type="compositionally biased region" description="Acidic residues" evidence="1">
    <location>
        <begin position="86"/>
        <end position="95"/>
    </location>
</feature>
<evidence type="ECO:0000259" key="2">
    <source>
        <dbReference type="Pfam" id="PF02120"/>
    </source>
</evidence>